<feature type="region of interest" description="Disordered" evidence="4">
    <location>
        <begin position="393"/>
        <end position="419"/>
    </location>
</feature>
<dbReference type="PANTHER" id="PTHR12610:SF12">
    <property type="entry name" value="SEQUENCE-SPECIFIC SINGLE-STRANDED DNA-BINDING PROTEIN, ISOFORM D"/>
    <property type="match status" value="1"/>
</dbReference>
<dbReference type="GO" id="GO:0045944">
    <property type="term" value="P:positive regulation of transcription by RNA polymerase II"/>
    <property type="evidence" value="ECO:0007669"/>
    <property type="project" value="TreeGrafter"/>
</dbReference>
<evidence type="ECO:0000313" key="5">
    <source>
        <dbReference type="EMBL" id="CAB3266604.1"/>
    </source>
</evidence>
<proteinExistence type="evidence at transcript level"/>
<feature type="compositionally biased region" description="Basic and acidic residues" evidence="4">
    <location>
        <begin position="393"/>
        <end position="403"/>
    </location>
</feature>
<dbReference type="GO" id="GO:0003697">
    <property type="term" value="F:single-stranded DNA binding"/>
    <property type="evidence" value="ECO:0007669"/>
    <property type="project" value="InterPro"/>
</dbReference>
<name>A0A6F9DT44_9ASCI</name>
<dbReference type="InterPro" id="IPR006594">
    <property type="entry name" value="LisH"/>
</dbReference>
<dbReference type="Pfam" id="PF04503">
    <property type="entry name" value="SSDP"/>
    <property type="match status" value="1"/>
</dbReference>
<accession>A0A6F9DT44</accession>
<sequence>MYGKGKSNNVPSDAQAREKLAMYVYEYLLHVGAGKAAHTFLQEIGWEKNISLGESPGFLHSWWCVFWDLYCASPERRDTCEHSSEAKAFHDYSAATAPSPLNPMPPEGMGQPGLPPGYFPPGSAASPSPHHNPNNHMMRQQPYMSPRYPPGGPRPGMQGPGPQPMLPGMERPGSQMMSMSRMVHPRGMPPGAMNPSWGGPDQFQQPFPMRMPPSTMPGHSGIPMSMHGRWPNPSGPVGPPTGGPPGNPIMRSPQDQMNPDFMGKPIPHPQMSSAYPVGQDGSLPPTSIPMSGGPPLSVSTPNMAQPLNGMNGSGPDSSMMEGMPKSSPSNNMPMNNMSVPGAPPQMGPPGGPGGTPHTPQEGDDGSFMVSSFNENDHNESAAILKIKESMQQEAKRFEAKDGDGNGAPSSADFGFMASV</sequence>
<comment type="subcellular location">
    <subcellularLocation>
        <location evidence="1">Nucleus</location>
    </subcellularLocation>
</comment>
<keyword evidence="3" id="KW-0539">Nucleus</keyword>
<evidence type="ECO:0000256" key="1">
    <source>
        <dbReference type="ARBA" id="ARBA00004123"/>
    </source>
</evidence>
<gene>
    <name evidence="5" type="primary">Ssbp2</name>
</gene>
<protein>
    <submittedName>
        <fullName evidence="5">Single-stranded DNA-binding protein 2</fullName>
    </submittedName>
</protein>
<feature type="region of interest" description="Disordered" evidence="4">
    <location>
        <begin position="311"/>
        <end position="380"/>
    </location>
</feature>
<dbReference type="SMART" id="SM00667">
    <property type="entry name" value="LisH"/>
    <property type="match status" value="1"/>
</dbReference>
<evidence type="ECO:0000256" key="3">
    <source>
        <dbReference type="ARBA" id="ARBA00023242"/>
    </source>
</evidence>
<feature type="compositionally biased region" description="Pro residues" evidence="4">
    <location>
        <begin position="341"/>
        <end position="351"/>
    </location>
</feature>
<organism evidence="5">
    <name type="scientific">Phallusia mammillata</name>
    <dbReference type="NCBI Taxonomy" id="59560"/>
    <lineage>
        <taxon>Eukaryota</taxon>
        <taxon>Metazoa</taxon>
        <taxon>Chordata</taxon>
        <taxon>Tunicata</taxon>
        <taxon>Ascidiacea</taxon>
        <taxon>Phlebobranchia</taxon>
        <taxon>Ascidiidae</taxon>
        <taxon>Phallusia</taxon>
    </lineage>
</organism>
<dbReference type="PANTHER" id="PTHR12610">
    <property type="entry name" value="SINGLE STRANDED DNA BINDING PROTEIN"/>
    <property type="match status" value="1"/>
</dbReference>
<dbReference type="AlphaFoldDB" id="A0A6F9DT44"/>
<feature type="compositionally biased region" description="Low complexity" evidence="4">
    <location>
        <begin position="323"/>
        <end position="340"/>
    </location>
</feature>
<feature type="region of interest" description="Disordered" evidence="4">
    <location>
        <begin position="97"/>
        <end position="264"/>
    </location>
</feature>
<feature type="compositionally biased region" description="Pro residues" evidence="4">
    <location>
        <begin position="233"/>
        <end position="247"/>
    </location>
</feature>
<keyword evidence="2 5" id="KW-0238">DNA-binding</keyword>
<evidence type="ECO:0000256" key="2">
    <source>
        <dbReference type="ARBA" id="ARBA00023125"/>
    </source>
</evidence>
<evidence type="ECO:0000256" key="4">
    <source>
        <dbReference type="SAM" id="MobiDB-lite"/>
    </source>
</evidence>
<feature type="compositionally biased region" description="Low complexity" evidence="4">
    <location>
        <begin position="120"/>
        <end position="146"/>
    </location>
</feature>
<dbReference type="PROSITE" id="PS50896">
    <property type="entry name" value="LISH"/>
    <property type="match status" value="1"/>
</dbReference>
<dbReference type="InterPro" id="IPR008116">
    <property type="entry name" value="SSDP_DNA-bd"/>
</dbReference>
<reference evidence="5" key="1">
    <citation type="submission" date="2020-04" db="EMBL/GenBank/DDBJ databases">
        <authorList>
            <person name="Neveu A P."/>
        </authorList>
    </citation>
    <scope>NUCLEOTIDE SEQUENCE</scope>
    <source>
        <tissue evidence="5">Whole embryo</tissue>
    </source>
</reference>
<dbReference type="EMBL" id="LR790742">
    <property type="protein sequence ID" value="CAB3266604.1"/>
    <property type="molecule type" value="mRNA"/>
</dbReference>
<dbReference type="PRINTS" id="PR01743">
    <property type="entry name" value="SSDNABINDING"/>
</dbReference>
<dbReference type="GO" id="GO:0005634">
    <property type="term" value="C:nucleus"/>
    <property type="evidence" value="ECO:0007669"/>
    <property type="project" value="UniProtKB-SubCell"/>
</dbReference>